<keyword evidence="2" id="KW-1185">Reference proteome</keyword>
<dbReference type="Proteomes" id="UP000008281">
    <property type="component" value="Unassembled WGS sequence"/>
</dbReference>
<dbReference type="EMBL" id="DS268415">
    <property type="protein sequence ID" value="EFP10893.1"/>
    <property type="molecule type" value="Genomic_DNA"/>
</dbReference>
<name>E3LTK5_CAERE</name>
<dbReference type="OMA" id="KVRNICE"/>
<dbReference type="OrthoDB" id="5855448at2759"/>
<dbReference type="eggNOG" id="ENOG502TI2F">
    <property type="taxonomic scope" value="Eukaryota"/>
</dbReference>
<gene>
    <name evidence="1" type="ORF">CRE_30922</name>
</gene>
<proteinExistence type="predicted"/>
<dbReference type="AlphaFoldDB" id="E3LTK5"/>
<protein>
    <submittedName>
        <fullName evidence="1">Uncharacterized protein</fullName>
    </submittedName>
</protein>
<dbReference type="InParanoid" id="E3LTK5"/>
<reference evidence="1" key="1">
    <citation type="submission" date="2007-07" db="EMBL/GenBank/DDBJ databases">
        <title>PCAP assembly of the Caenorhabditis remanei genome.</title>
        <authorList>
            <consortium name="The Caenorhabditis remanei Sequencing Consortium"/>
            <person name="Wilson R.K."/>
        </authorList>
    </citation>
    <scope>NUCLEOTIDE SEQUENCE [LARGE SCALE GENOMIC DNA]</scope>
    <source>
        <strain evidence="1">PB4641</strain>
    </source>
</reference>
<dbReference type="HOGENOM" id="CLU_128934_0_0_1"/>
<evidence type="ECO:0000313" key="1">
    <source>
        <dbReference type="EMBL" id="EFP10893.1"/>
    </source>
</evidence>
<accession>E3LTK5</accession>
<evidence type="ECO:0000313" key="2">
    <source>
        <dbReference type="Proteomes" id="UP000008281"/>
    </source>
</evidence>
<organism evidence="2">
    <name type="scientific">Caenorhabditis remanei</name>
    <name type="common">Caenorhabditis vulgaris</name>
    <dbReference type="NCBI Taxonomy" id="31234"/>
    <lineage>
        <taxon>Eukaryota</taxon>
        <taxon>Metazoa</taxon>
        <taxon>Ecdysozoa</taxon>
        <taxon>Nematoda</taxon>
        <taxon>Chromadorea</taxon>
        <taxon>Rhabditida</taxon>
        <taxon>Rhabditina</taxon>
        <taxon>Rhabditomorpha</taxon>
        <taxon>Rhabditoidea</taxon>
        <taxon>Rhabditidae</taxon>
        <taxon>Peloderinae</taxon>
        <taxon>Caenorhabditis</taxon>
    </lineage>
</organism>
<sequence length="179" mass="20724">MYSTMNNIIIKLTHLILAFLLLPIFTIIVCSCNTRERQQTHLERRQALRERQRQAVLSGRSVRSVIETEVDSETAHCPTWVCVGKLTPRLKNPNEVYERIDQFEEASENLNKEKPPFTLIVDSPNQRRKSMKMKNVKYTDLVSNADTVASQWAFILNPKVRNICEISLDTSHILSRNKV</sequence>
<dbReference type="FunCoup" id="E3LTK5">
    <property type="interactions" value="344"/>
</dbReference>